<keyword evidence="3" id="KW-1185">Reference proteome</keyword>
<dbReference type="CDD" id="cd00118">
    <property type="entry name" value="LysM"/>
    <property type="match status" value="1"/>
</dbReference>
<accession>A0A5P1F5L4</accession>
<evidence type="ECO:0000313" key="2">
    <source>
        <dbReference type="EMBL" id="ONK71971.1"/>
    </source>
</evidence>
<dbReference type="InterPro" id="IPR036779">
    <property type="entry name" value="LysM_dom_sf"/>
</dbReference>
<dbReference type="Proteomes" id="UP000243459">
    <property type="component" value="Chromosome 4"/>
</dbReference>
<proteinExistence type="predicted"/>
<organism evidence="2 3">
    <name type="scientific">Asparagus officinalis</name>
    <name type="common">Garden asparagus</name>
    <dbReference type="NCBI Taxonomy" id="4686"/>
    <lineage>
        <taxon>Eukaryota</taxon>
        <taxon>Viridiplantae</taxon>
        <taxon>Streptophyta</taxon>
        <taxon>Embryophyta</taxon>
        <taxon>Tracheophyta</taxon>
        <taxon>Spermatophyta</taxon>
        <taxon>Magnoliopsida</taxon>
        <taxon>Liliopsida</taxon>
        <taxon>Asparagales</taxon>
        <taxon>Asparagaceae</taxon>
        <taxon>Asparagoideae</taxon>
        <taxon>Asparagus</taxon>
    </lineage>
</organism>
<gene>
    <name evidence="2" type="ORF">A4U43_C04F14320</name>
</gene>
<protein>
    <recommendedName>
        <fullName evidence="1">LysM domain-containing protein</fullName>
    </recommendedName>
</protein>
<feature type="domain" description="LysM" evidence="1">
    <location>
        <begin position="75"/>
        <end position="100"/>
    </location>
</feature>
<evidence type="ECO:0000313" key="3">
    <source>
        <dbReference type="Proteomes" id="UP000243459"/>
    </source>
</evidence>
<dbReference type="InterPro" id="IPR018392">
    <property type="entry name" value="LysM"/>
</dbReference>
<dbReference type="Pfam" id="PF01476">
    <property type="entry name" value="LysM"/>
    <property type="match status" value="2"/>
</dbReference>
<feature type="domain" description="LysM" evidence="1">
    <location>
        <begin position="30"/>
        <end position="57"/>
    </location>
</feature>
<dbReference type="PANTHER" id="PTHR33734:SF31">
    <property type="entry name" value="CHITIN ELICITOR-BINDING PROTEIN"/>
    <property type="match status" value="1"/>
</dbReference>
<reference evidence="3" key="1">
    <citation type="journal article" date="2017" name="Nat. Commun.">
        <title>The asparagus genome sheds light on the origin and evolution of a young Y chromosome.</title>
        <authorList>
            <person name="Harkess A."/>
            <person name="Zhou J."/>
            <person name="Xu C."/>
            <person name="Bowers J.E."/>
            <person name="Van der Hulst R."/>
            <person name="Ayyampalayam S."/>
            <person name="Mercati F."/>
            <person name="Riccardi P."/>
            <person name="McKain M.R."/>
            <person name="Kakrana A."/>
            <person name="Tang H."/>
            <person name="Ray J."/>
            <person name="Groenendijk J."/>
            <person name="Arikit S."/>
            <person name="Mathioni S.M."/>
            <person name="Nakano M."/>
            <person name="Shan H."/>
            <person name="Telgmann-Rauber A."/>
            <person name="Kanno A."/>
            <person name="Yue Z."/>
            <person name="Chen H."/>
            <person name="Li W."/>
            <person name="Chen Y."/>
            <person name="Xu X."/>
            <person name="Zhang Y."/>
            <person name="Luo S."/>
            <person name="Chen H."/>
            <person name="Gao J."/>
            <person name="Mao Z."/>
            <person name="Pires J.C."/>
            <person name="Luo M."/>
            <person name="Kudrna D."/>
            <person name="Wing R.A."/>
            <person name="Meyers B.C."/>
            <person name="Yi K."/>
            <person name="Kong H."/>
            <person name="Lavrijsen P."/>
            <person name="Sunseri F."/>
            <person name="Falavigna A."/>
            <person name="Ye Y."/>
            <person name="Leebens-Mack J.H."/>
            <person name="Chen G."/>
        </authorList>
    </citation>
    <scope>NUCLEOTIDE SEQUENCE [LARGE SCALE GENOMIC DNA]</scope>
    <source>
        <strain evidence="3">cv. DH0086</strain>
    </source>
</reference>
<evidence type="ECO:0000259" key="1">
    <source>
        <dbReference type="Pfam" id="PF01476"/>
    </source>
</evidence>
<dbReference type="Gene3D" id="3.10.350.10">
    <property type="entry name" value="LysM domain"/>
    <property type="match status" value="1"/>
</dbReference>
<dbReference type="EMBL" id="CM007384">
    <property type="protein sequence ID" value="ONK71971.1"/>
    <property type="molecule type" value="Genomic_DNA"/>
</dbReference>
<name>A0A5P1F5L4_ASPOF</name>
<dbReference type="Gramene" id="ONK71971">
    <property type="protein sequence ID" value="ONK71971"/>
    <property type="gene ID" value="A4U43_C04F14320"/>
</dbReference>
<sequence length="262" mass="27865">MNKLNSDSSDTPPTDTAGLDAIARYTFDQFVSYEDISKVNGLKDADVINAGQRLWIPLPCSCDDVDGKEVVHLGHVVKKGSSVGEIAGEFGTTEEVILRFQTDNNSKTTFDGTACSSSIKSTSLDQNLRLSNGTYAVTAENCMQCSCSSSSNYQLSCKPTPGLSKSQCPVSKCSNGLSIGNSTAADGCDTMTCEYQGYTNSTGLKILSGLVKHSTCSNGPAPQPAANSPPSGSSAGRLRMQEYRVELLFLLQIAFLWFGFLA</sequence>
<dbReference type="PANTHER" id="PTHR33734">
    <property type="entry name" value="LYSM DOMAIN-CONTAINING GPI-ANCHORED PROTEIN 2"/>
    <property type="match status" value="1"/>
</dbReference>
<dbReference type="GO" id="GO:0008061">
    <property type="term" value="F:chitin binding"/>
    <property type="evidence" value="ECO:0007669"/>
    <property type="project" value="EnsemblPlants"/>
</dbReference>
<dbReference type="GO" id="GO:0005886">
    <property type="term" value="C:plasma membrane"/>
    <property type="evidence" value="ECO:0007669"/>
    <property type="project" value="EnsemblPlants"/>
</dbReference>
<dbReference type="AlphaFoldDB" id="A0A5P1F5L4"/>